<proteinExistence type="inferred from homology"/>
<evidence type="ECO:0000256" key="6">
    <source>
        <dbReference type="ARBA" id="ARBA00023316"/>
    </source>
</evidence>
<dbReference type="EMBL" id="WWTN01000011">
    <property type="protein sequence ID" value="MZH55737.1"/>
    <property type="molecule type" value="Genomic_DNA"/>
</dbReference>
<reference evidence="12 14" key="1">
    <citation type="submission" date="2014-08" db="EMBL/GenBank/DDBJ databases">
        <title>Clostridium innocuum, an unnegligible vancomycin-resistant pathogen causing extra-intestinal infections.</title>
        <authorList>
            <person name="Feng Y."/>
            <person name="Chiu C.-H."/>
        </authorList>
    </citation>
    <scope>NUCLEOTIDE SEQUENCE [LARGE SCALE GENOMIC DNA]</scope>
    <source>
        <strain evidence="12 14">AN88</strain>
    </source>
</reference>
<dbReference type="SUPFAM" id="SSF56601">
    <property type="entry name" value="beta-lactamase/transpeptidase-like"/>
    <property type="match status" value="1"/>
</dbReference>
<keyword evidence="12" id="KW-0645">Protease</keyword>
<keyword evidence="6" id="KW-0961">Cell wall biogenesis/degradation</keyword>
<dbReference type="AlphaFoldDB" id="A0A099I384"/>
<reference evidence="13" key="2">
    <citation type="journal article" date="2019" name="Nat. Med.">
        <title>A library of human gut bacterial isolates paired with longitudinal multiomics data enables mechanistic microbiome research.</title>
        <authorList>
            <person name="Poyet M."/>
            <person name="Groussin M."/>
            <person name="Gibbons S.M."/>
            <person name="Avila-Pacheco J."/>
            <person name="Jiang X."/>
            <person name="Kearney S.M."/>
            <person name="Perrotta A.R."/>
            <person name="Berdy B."/>
            <person name="Zhao S."/>
            <person name="Lieberman T.D."/>
            <person name="Swanson P.K."/>
            <person name="Smith M."/>
            <person name="Roesemann S."/>
            <person name="Alexander J.E."/>
            <person name="Rich S.A."/>
            <person name="Livny J."/>
            <person name="Vlamakis H."/>
            <person name="Clish C."/>
            <person name="Bullock K."/>
            <person name="Deik A."/>
            <person name="Scott J."/>
            <person name="Pierce K.A."/>
            <person name="Xavier R.J."/>
            <person name="Alm E.J."/>
        </authorList>
    </citation>
    <scope>NUCLEOTIDE SEQUENCE</scope>
    <source>
        <strain evidence="13">BIOML-A12</strain>
    </source>
</reference>
<evidence type="ECO:0000256" key="10">
    <source>
        <dbReference type="SAM" id="SignalP"/>
    </source>
</evidence>
<feature type="active site" evidence="7">
    <location>
        <position position="102"/>
    </location>
</feature>
<dbReference type="PANTHER" id="PTHR21581">
    <property type="entry name" value="D-ALANYL-D-ALANINE CARBOXYPEPTIDASE"/>
    <property type="match status" value="1"/>
</dbReference>
<sequence length="327" mass="36537">MKRSLCILLCLLLQLMSVHAESYVVLSGADNTIVEEKNKDEKQSVASISKIMTAVIAIEHGQLDESFAVDDEINKAYGSSVYLKQGQQVTMRDLLYGLMLRSGNDAAVEIAKHVAGSQEAFVELMNRKAAEIGMSNTTFSNPSGLDEEDGGNISTANDMAVLMSYAMKNKEFRTITGSKYYTTDWNMRWKNKNRLLFDYPFTVGGKTGFTKKAGRTLVSAAEHDGVESIVVTLREGDDFAFHEQKHTEVFQKMDVVTIMRKGDYTVNGRKFHVPETLKVTLHKDGSDKLRVKTHFDHKDFVVEVQKNDDVNVYSFASKKVRGGGLFS</sequence>
<organism evidence="12 14">
    <name type="scientific">Clostridium innocuum</name>
    <dbReference type="NCBI Taxonomy" id="1522"/>
    <lineage>
        <taxon>Bacteria</taxon>
        <taxon>Bacillati</taxon>
        <taxon>Bacillota</taxon>
        <taxon>Clostridia</taxon>
        <taxon>Eubacteriales</taxon>
        <taxon>Clostridiaceae</taxon>
        <taxon>Clostridium</taxon>
    </lineage>
</organism>
<keyword evidence="5" id="KW-0573">Peptidoglycan synthesis</keyword>
<evidence type="ECO:0000256" key="7">
    <source>
        <dbReference type="PIRSR" id="PIRSR618044-1"/>
    </source>
</evidence>
<dbReference type="Proteomes" id="UP000030008">
    <property type="component" value="Unassembled WGS sequence"/>
</dbReference>
<comment type="caution">
    <text evidence="12">The sequence shown here is derived from an EMBL/GenBank/DDBJ whole genome shotgun (WGS) entry which is preliminary data.</text>
</comment>
<accession>A0A099I384</accession>
<dbReference type="InterPro" id="IPR012338">
    <property type="entry name" value="Beta-lactam/transpept-like"/>
</dbReference>
<dbReference type="PRINTS" id="PR00725">
    <property type="entry name" value="DADACBPTASE1"/>
</dbReference>
<evidence type="ECO:0000256" key="2">
    <source>
        <dbReference type="ARBA" id="ARBA00022729"/>
    </source>
</evidence>
<feature type="active site" description="Proton acceptor" evidence="7">
    <location>
        <position position="50"/>
    </location>
</feature>
<dbReference type="InterPro" id="IPR001967">
    <property type="entry name" value="Peptidase_S11_N"/>
</dbReference>
<evidence type="ECO:0000256" key="9">
    <source>
        <dbReference type="RuleBase" id="RU004016"/>
    </source>
</evidence>
<dbReference type="GO" id="GO:0009252">
    <property type="term" value="P:peptidoglycan biosynthetic process"/>
    <property type="evidence" value="ECO:0007669"/>
    <property type="project" value="UniProtKB-KW"/>
</dbReference>
<evidence type="ECO:0000313" key="14">
    <source>
        <dbReference type="Proteomes" id="UP000030008"/>
    </source>
</evidence>
<comment type="similarity">
    <text evidence="1 9">Belongs to the peptidase S11 family.</text>
</comment>
<evidence type="ECO:0000313" key="13">
    <source>
        <dbReference type="EMBL" id="MZH55737.1"/>
    </source>
</evidence>
<feature type="chain" id="PRO_5043118497" evidence="10">
    <location>
        <begin position="21"/>
        <end position="327"/>
    </location>
</feature>
<feature type="signal peptide" evidence="10">
    <location>
        <begin position="1"/>
        <end position="20"/>
    </location>
</feature>
<evidence type="ECO:0000256" key="8">
    <source>
        <dbReference type="PIRSR" id="PIRSR618044-2"/>
    </source>
</evidence>
<name>A0A099I384_CLOIN</name>
<feature type="domain" description="Peptidase S11 D-alanyl-D-alanine carboxypeptidase A N-terminal" evidence="11">
    <location>
        <begin position="17"/>
        <end position="233"/>
    </location>
</feature>
<dbReference type="GO" id="GO:0006508">
    <property type="term" value="P:proteolysis"/>
    <property type="evidence" value="ECO:0007669"/>
    <property type="project" value="InterPro"/>
</dbReference>
<feature type="binding site" evidence="8">
    <location>
        <position position="206"/>
    </location>
    <ligand>
        <name>substrate</name>
    </ligand>
</feature>
<evidence type="ECO:0000256" key="5">
    <source>
        <dbReference type="ARBA" id="ARBA00022984"/>
    </source>
</evidence>
<dbReference type="InterPro" id="IPR018044">
    <property type="entry name" value="Peptidase_S11"/>
</dbReference>
<evidence type="ECO:0000259" key="11">
    <source>
        <dbReference type="Pfam" id="PF00768"/>
    </source>
</evidence>
<evidence type="ECO:0000313" key="12">
    <source>
        <dbReference type="EMBL" id="KGJ51732.1"/>
    </source>
</evidence>
<dbReference type="GO" id="GO:0071555">
    <property type="term" value="P:cell wall organization"/>
    <property type="evidence" value="ECO:0007669"/>
    <property type="project" value="UniProtKB-KW"/>
</dbReference>
<dbReference type="PANTHER" id="PTHR21581:SF33">
    <property type="entry name" value="D-ALANYL-D-ALANINE CARBOXYPEPTIDASE DACB"/>
    <property type="match status" value="1"/>
</dbReference>
<dbReference type="GO" id="GO:0008360">
    <property type="term" value="P:regulation of cell shape"/>
    <property type="evidence" value="ECO:0007669"/>
    <property type="project" value="UniProtKB-KW"/>
</dbReference>
<dbReference type="Proteomes" id="UP000604383">
    <property type="component" value="Unassembled WGS sequence"/>
</dbReference>
<dbReference type="EMBL" id="JQIF01000097">
    <property type="protein sequence ID" value="KGJ51732.1"/>
    <property type="molecule type" value="Genomic_DNA"/>
</dbReference>
<evidence type="ECO:0000256" key="3">
    <source>
        <dbReference type="ARBA" id="ARBA00022801"/>
    </source>
</evidence>
<evidence type="ECO:0000256" key="4">
    <source>
        <dbReference type="ARBA" id="ARBA00022960"/>
    </source>
</evidence>
<dbReference type="Pfam" id="PF00768">
    <property type="entry name" value="Peptidase_S11"/>
    <property type="match status" value="1"/>
</dbReference>
<keyword evidence="4" id="KW-0133">Cell shape</keyword>
<dbReference type="Gene3D" id="3.40.710.10">
    <property type="entry name" value="DD-peptidase/beta-lactamase superfamily"/>
    <property type="match status" value="1"/>
</dbReference>
<dbReference type="RefSeq" id="WP_021420772.1">
    <property type="nucleotide sequence ID" value="NZ_BAABYY010000001.1"/>
</dbReference>
<keyword evidence="2 10" id="KW-0732">Signal</keyword>
<dbReference type="GO" id="GO:0009002">
    <property type="term" value="F:serine-type D-Ala-D-Ala carboxypeptidase activity"/>
    <property type="evidence" value="ECO:0007669"/>
    <property type="project" value="InterPro"/>
</dbReference>
<keyword evidence="3" id="KW-0378">Hydrolase</keyword>
<gene>
    <name evidence="12" type="ORF">CIAN88_18400</name>
    <name evidence="13" type="ORF">GT664_08190</name>
</gene>
<feature type="active site" description="Acyl-ester intermediate" evidence="7">
    <location>
        <position position="47"/>
    </location>
</feature>
<keyword evidence="12" id="KW-0121">Carboxypeptidase</keyword>
<protein>
    <submittedName>
        <fullName evidence="12">D-Ala-D-Ala carboxypeptidase</fullName>
    </submittedName>
    <submittedName>
        <fullName evidence="13">D-alanyl-D-alanine carboxypeptidase</fullName>
    </submittedName>
</protein>
<evidence type="ECO:0000256" key="1">
    <source>
        <dbReference type="ARBA" id="ARBA00007164"/>
    </source>
</evidence>